<feature type="chain" id="PRO_5039516017" description="Lipoprotein" evidence="2">
    <location>
        <begin position="20"/>
        <end position="397"/>
    </location>
</feature>
<evidence type="ECO:0000256" key="2">
    <source>
        <dbReference type="SAM" id="SignalP"/>
    </source>
</evidence>
<dbReference type="PROSITE" id="PS51257">
    <property type="entry name" value="PROKAR_LIPOPROTEIN"/>
    <property type="match status" value="1"/>
</dbReference>
<name>A0A1G8QPK7_ANEMI</name>
<dbReference type="GeneID" id="42305234"/>
<evidence type="ECO:0000256" key="1">
    <source>
        <dbReference type="SAM" id="Coils"/>
    </source>
</evidence>
<dbReference type="Proteomes" id="UP000182836">
    <property type="component" value="Unassembled WGS sequence"/>
</dbReference>
<evidence type="ECO:0008006" key="5">
    <source>
        <dbReference type="Google" id="ProtNLM"/>
    </source>
</evidence>
<keyword evidence="1" id="KW-0175">Coiled coil</keyword>
<gene>
    <name evidence="3" type="ORF">SAMN04487909_11179</name>
</gene>
<dbReference type="OrthoDB" id="2111131at2"/>
<sequence>MKAWKVLSITAVASMVVLAGCGANQEAAKPQTEQTEEVKTEAGKQQEANTYVAAYTSAAKELVALVKKKEGDKTPVEWDKAQQLYDGKLKARVQLLDGEYKDKVNEQLTAALAAGKEGQMPAAVVGQIVDKLLQKTAFLTTRHEFKQANDGFAKKEEAKQAINLAKEVYEAILKGTMEKRDTAYETKLVSTIDAGFSEMIAAVDKGDNLAYNLGKQMVDKSLMKGFYLASGGEKGYAYKIEKGVKEEEKPEKLKVMQAEGWAFFQSVQGYVVKHSQADADYINQQFDLSNDPKNIKGDGIHTAFVRSLTATAKHEYDESFANWGQDKAVITSLEGALFLDMIKTDLPKVLGDEAKANALLEQAQQHLEAAKAKDKQKAEAIYKEMQPSLDKLAAYGR</sequence>
<organism evidence="3 4">
    <name type="scientific">Aneurinibacillus migulanus</name>
    <name type="common">Bacillus migulanus</name>
    <dbReference type="NCBI Taxonomy" id="47500"/>
    <lineage>
        <taxon>Bacteria</taxon>
        <taxon>Bacillati</taxon>
        <taxon>Bacillota</taxon>
        <taxon>Bacilli</taxon>
        <taxon>Bacillales</taxon>
        <taxon>Paenibacillaceae</taxon>
        <taxon>Aneurinibacillus group</taxon>
        <taxon>Aneurinibacillus</taxon>
    </lineage>
</organism>
<dbReference type="RefSeq" id="WP_052520333.1">
    <property type="nucleotide sequence ID" value="NZ_BJOA01000040.1"/>
</dbReference>
<proteinExistence type="predicted"/>
<evidence type="ECO:0000313" key="3">
    <source>
        <dbReference type="EMBL" id="SDJ06608.1"/>
    </source>
</evidence>
<dbReference type="AlphaFoldDB" id="A0A1G8QPK7"/>
<keyword evidence="2" id="KW-0732">Signal</keyword>
<reference evidence="3 4" key="1">
    <citation type="submission" date="2016-10" db="EMBL/GenBank/DDBJ databases">
        <authorList>
            <person name="de Groot N.N."/>
        </authorList>
    </citation>
    <scope>NUCLEOTIDE SEQUENCE [LARGE SCALE GENOMIC DNA]</scope>
    <source>
        <strain evidence="3 4">DSM 2895</strain>
    </source>
</reference>
<evidence type="ECO:0000313" key="4">
    <source>
        <dbReference type="Proteomes" id="UP000182836"/>
    </source>
</evidence>
<protein>
    <recommendedName>
        <fullName evidence="5">Lipoprotein</fullName>
    </recommendedName>
</protein>
<accession>A0A1G8QPK7</accession>
<feature type="coiled-coil region" evidence="1">
    <location>
        <begin position="353"/>
        <end position="380"/>
    </location>
</feature>
<feature type="signal peptide" evidence="2">
    <location>
        <begin position="1"/>
        <end position="19"/>
    </location>
</feature>
<dbReference type="EMBL" id="FNED01000011">
    <property type="protein sequence ID" value="SDJ06608.1"/>
    <property type="molecule type" value="Genomic_DNA"/>
</dbReference>